<accession>A0ABT1D1J0</accession>
<comment type="caution">
    <text evidence="2">The sequence shown here is derived from an EMBL/GenBank/DDBJ whole genome shotgun (WGS) entry which is preliminary data.</text>
</comment>
<protein>
    <submittedName>
        <fullName evidence="2">Uncharacterized protein</fullName>
    </submittedName>
</protein>
<evidence type="ECO:0000256" key="1">
    <source>
        <dbReference type="SAM" id="MobiDB-lite"/>
    </source>
</evidence>
<dbReference type="PROSITE" id="PS51257">
    <property type="entry name" value="PROKAR_LIPOPROTEIN"/>
    <property type="match status" value="1"/>
</dbReference>
<evidence type="ECO:0000313" key="2">
    <source>
        <dbReference type="EMBL" id="MCO6415771.1"/>
    </source>
</evidence>
<keyword evidence="3" id="KW-1185">Reference proteome</keyword>
<dbReference type="Proteomes" id="UP001523392">
    <property type="component" value="Unassembled WGS sequence"/>
</dbReference>
<feature type="region of interest" description="Disordered" evidence="1">
    <location>
        <begin position="37"/>
        <end position="61"/>
    </location>
</feature>
<organism evidence="2 3">
    <name type="scientific">Siccirubricoccus soli</name>
    <dbReference type="NCBI Taxonomy" id="2899147"/>
    <lineage>
        <taxon>Bacteria</taxon>
        <taxon>Pseudomonadati</taxon>
        <taxon>Pseudomonadota</taxon>
        <taxon>Alphaproteobacteria</taxon>
        <taxon>Acetobacterales</taxon>
        <taxon>Roseomonadaceae</taxon>
        <taxon>Siccirubricoccus</taxon>
    </lineage>
</organism>
<sequence>MRCAMLLLLLGLAACGPGGIQPGGRYSGVPDTSVGNWATPSGGITTDGRIYLNRERPPQSW</sequence>
<name>A0ABT1D1J0_9PROT</name>
<gene>
    <name evidence="2" type="ORF">JYK14_06200</name>
</gene>
<dbReference type="RefSeq" id="WP_252952371.1">
    <property type="nucleotide sequence ID" value="NZ_JAFIRR010000033.1"/>
</dbReference>
<feature type="compositionally biased region" description="Basic and acidic residues" evidence="1">
    <location>
        <begin position="52"/>
        <end position="61"/>
    </location>
</feature>
<reference evidence="2 3" key="1">
    <citation type="submission" date="2021-12" db="EMBL/GenBank/DDBJ databases">
        <title>Siccirubricoccus leaddurans sp. nov., a high concentration Zn2+ tolerance bacterium.</title>
        <authorList>
            <person name="Cao Y."/>
        </authorList>
    </citation>
    <scope>NUCLEOTIDE SEQUENCE [LARGE SCALE GENOMIC DNA]</scope>
    <source>
        <strain evidence="2 3">KC 17139</strain>
    </source>
</reference>
<evidence type="ECO:0000313" key="3">
    <source>
        <dbReference type="Proteomes" id="UP001523392"/>
    </source>
</evidence>
<dbReference type="EMBL" id="JAFIRR010000033">
    <property type="protein sequence ID" value="MCO6415771.1"/>
    <property type="molecule type" value="Genomic_DNA"/>
</dbReference>
<proteinExistence type="predicted"/>